<dbReference type="Proteomes" id="UP000002010">
    <property type="component" value="Chromosome"/>
</dbReference>
<evidence type="ECO:0000256" key="1">
    <source>
        <dbReference type="SAM" id="MobiDB-lite"/>
    </source>
</evidence>
<reference evidence="2 3" key="1">
    <citation type="journal article" date="2009" name="PLoS Genet.">
        <title>The complete genome and proteome of Laribacter hongkongensis reveal potential mechanisms for adaptations to different temperatures and habitats.</title>
        <authorList>
            <person name="Woo P.C."/>
            <person name="Lau S.K."/>
            <person name="Tse H."/>
            <person name="Teng J.L."/>
            <person name="Curreem S.O."/>
            <person name="Tsang A.K."/>
            <person name="Fan R.Y."/>
            <person name="Wong G.K."/>
            <person name="Huang Y."/>
            <person name="Loman N.J."/>
            <person name="Snyder L.A."/>
            <person name="Cai J.J."/>
            <person name="Huang J.D."/>
            <person name="Mak W."/>
            <person name="Pallen M.J."/>
            <person name="Lok S."/>
            <person name="Yuen K.Y."/>
        </authorList>
    </citation>
    <scope>NUCLEOTIDE SEQUENCE [LARGE SCALE GENOMIC DNA]</scope>
    <source>
        <strain evidence="2 3">HLHK9</strain>
    </source>
</reference>
<sequence length="48" mass="5136">MQGVPVVVFGQPQGFGLRRFFGVERAGDRLPRDIGAGPERLKPPVSSG</sequence>
<feature type="region of interest" description="Disordered" evidence="1">
    <location>
        <begin position="29"/>
        <end position="48"/>
    </location>
</feature>
<dbReference type="EMBL" id="CP001154">
    <property type="protein sequence ID" value="ACO76192.1"/>
    <property type="molecule type" value="Genomic_DNA"/>
</dbReference>
<keyword evidence="3" id="KW-1185">Reference proteome</keyword>
<evidence type="ECO:0000313" key="2">
    <source>
        <dbReference type="EMBL" id="ACO76192.1"/>
    </source>
</evidence>
<organism evidence="2 3">
    <name type="scientific">Laribacter hongkongensis (strain HLHK9)</name>
    <dbReference type="NCBI Taxonomy" id="557598"/>
    <lineage>
        <taxon>Bacteria</taxon>
        <taxon>Pseudomonadati</taxon>
        <taxon>Pseudomonadota</taxon>
        <taxon>Betaproteobacteria</taxon>
        <taxon>Neisseriales</taxon>
        <taxon>Aquaspirillaceae</taxon>
        <taxon>Laribacter</taxon>
    </lineage>
</organism>
<evidence type="ECO:0000313" key="3">
    <source>
        <dbReference type="Proteomes" id="UP000002010"/>
    </source>
</evidence>
<name>C1D6F7_LARHH</name>
<protein>
    <submittedName>
        <fullName evidence="2">Uncharacterized protein</fullName>
    </submittedName>
</protein>
<dbReference type="KEGG" id="lhk:LHK_03214"/>
<proteinExistence type="predicted"/>
<accession>C1D6F7</accession>
<gene>
    <name evidence="2" type="ordered locus">LHK_03214</name>
</gene>
<dbReference type="AlphaFoldDB" id="C1D6F7"/>
<dbReference type="HOGENOM" id="CLU_3154326_0_0_4"/>